<dbReference type="eggNOG" id="COG2801">
    <property type="taxonomic scope" value="Bacteria"/>
</dbReference>
<organism evidence="4 5">
    <name type="scientific">Mariprofundus ferrooxydans PV-1</name>
    <dbReference type="NCBI Taxonomy" id="314345"/>
    <lineage>
        <taxon>Bacteria</taxon>
        <taxon>Pseudomonadati</taxon>
        <taxon>Pseudomonadota</taxon>
        <taxon>Candidatius Mariprofundia</taxon>
        <taxon>Mariprofundales</taxon>
        <taxon>Mariprofundaceae</taxon>
        <taxon>Mariprofundus</taxon>
    </lineage>
</organism>
<dbReference type="EMBL" id="AATS01000021">
    <property type="protein sequence ID" value="EAU53562.1"/>
    <property type="molecule type" value="Genomic_DNA"/>
</dbReference>
<dbReference type="PROSITE" id="PS51702">
    <property type="entry name" value="HTH_MU"/>
    <property type="match status" value="1"/>
</dbReference>
<feature type="compositionally biased region" description="Basic and acidic residues" evidence="1">
    <location>
        <begin position="21"/>
        <end position="33"/>
    </location>
</feature>
<comment type="caution">
    <text evidence="4">The sequence shown here is derived from an EMBL/GenBank/DDBJ whole genome shotgun (WGS) entry which is preliminary data.</text>
</comment>
<gene>
    <name evidence="4" type="ORF">SPV1_02953</name>
</gene>
<keyword evidence="5" id="KW-1185">Reference proteome</keyword>
<dbReference type="Proteomes" id="UP000005297">
    <property type="component" value="Unassembled WGS sequence"/>
</dbReference>
<dbReference type="InterPro" id="IPR009004">
    <property type="entry name" value="Transposase_Mu_C"/>
</dbReference>
<protein>
    <submittedName>
        <fullName evidence="4">Transposase and inactivated derivative</fullName>
    </submittedName>
</protein>
<dbReference type="Gene3D" id="3.30.420.10">
    <property type="entry name" value="Ribonuclease H-like superfamily/Ribonuclease H"/>
    <property type="match status" value="1"/>
</dbReference>
<feature type="domain" description="Integrase catalytic" evidence="2">
    <location>
        <begin position="303"/>
        <end position="500"/>
    </location>
</feature>
<dbReference type="InParanoid" id="Q0EWA9"/>
<dbReference type="OrthoDB" id="501284at2"/>
<dbReference type="InterPro" id="IPR036397">
    <property type="entry name" value="RNaseH_sf"/>
</dbReference>
<dbReference type="InterPro" id="IPR009061">
    <property type="entry name" value="DNA-bd_dom_put_sf"/>
</dbReference>
<feature type="region of interest" description="Disordered" evidence="1">
    <location>
        <begin position="1"/>
        <end position="49"/>
    </location>
</feature>
<evidence type="ECO:0000259" key="2">
    <source>
        <dbReference type="PROSITE" id="PS50994"/>
    </source>
</evidence>
<dbReference type="InterPro" id="IPR015378">
    <property type="entry name" value="Transposase-like_Mu_C"/>
</dbReference>
<reference evidence="4 5" key="1">
    <citation type="submission" date="2006-09" db="EMBL/GenBank/DDBJ databases">
        <authorList>
            <person name="Emerson D."/>
            <person name="Ferriera S."/>
            <person name="Johnson J."/>
            <person name="Kravitz S."/>
            <person name="Halpern A."/>
            <person name="Remington K."/>
            <person name="Beeson K."/>
            <person name="Tran B."/>
            <person name="Rogers Y.-H."/>
            <person name="Friedman R."/>
            <person name="Venter J.C."/>
        </authorList>
    </citation>
    <scope>NUCLEOTIDE SEQUENCE [LARGE SCALE GENOMIC DNA]</scope>
    <source>
        <strain evidence="4 5">PV-1</strain>
    </source>
</reference>
<dbReference type="SUPFAM" id="SSF53098">
    <property type="entry name" value="Ribonuclease H-like"/>
    <property type="match status" value="1"/>
</dbReference>
<proteinExistence type="predicted"/>
<dbReference type="InterPro" id="IPR003314">
    <property type="entry name" value="Mu-type_HTH"/>
</dbReference>
<sequence>MNAWMPASELAGLPGLPGTDRGIRKLADREGWQSRKRQKGKGLEYSPSSLPEVTRTHLAHLSVKAAMDEVSKQPEYAQYAEAEPVESIPGVKTREMLDEEAAEHRRLIARGIAEFASIPAGHRRKKKAIARRWIMTALGNFIRDHKCSRTAAYHGLSAAIESGEYALPEWVQAEMPTYRGQQSLKPATLAKWDADYREKGIMALTDGYGNRKHQSIIETNEGLFRLVIGAMIKAPQITGKAMIEFIEATNRLRAPTADAPALPVPSQRAYERFRGSWIAENKQIWTKIINPDQWKNVYMSAAGSHTENINRLNQLWELDSTPADWLLTDGRHSVVGVIDMDSKRLKYYVSKTSKSMAVCQVTRRAILDWGVPEGVRTDNGKDYVSDQYDMVLDGLTIAHQVCIPFASEEKGTIERVMRTMSHGILNLLPGFIGHNVAERKAIEARKSFSARLMTHGEIVEVEMTAADLQQHLDDWCEHYYGNDKHAGLGMSPNQKARSYRGTIRRIEDERALDMLLCEIGGVRRIGKKGVRFENHTYFNDEIGQYIGKNALLKYDEQDIGRLYAYVEDRFIGVLLCHEILGISRQEAAVAVKSKQKKLLAEQTKEYRAFSKEIKTNMAETVLEHRIAESENIVSIPHRSEVHRTTGLHEAGRAARNGEDVIKPLSEREQVEFERLKAADSEAENVTSILEFGDDPVRNFRLWETLQARDARGDQLKPREREMMVSYARSNEYVAMKKFNEAE</sequence>
<evidence type="ECO:0000256" key="1">
    <source>
        <dbReference type="SAM" id="MobiDB-lite"/>
    </source>
</evidence>
<dbReference type="Gene3D" id="1.10.10.10">
    <property type="entry name" value="Winged helix-like DNA-binding domain superfamily/Winged helix DNA-binding domain"/>
    <property type="match status" value="1"/>
</dbReference>
<evidence type="ECO:0000259" key="3">
    <source>
        <dbReference type="PROSITE" id="PS51702"/>
    </source>
</evidence>
<feature type="domain" description="HTH Mu-type" evidence="3">
    <location>
        <begin position="1"/>
        <end position="66"/>
    </location>
</feature>
<dbReference type="GO" id="GO:0003677">
    <property type="term" value="F:DNA binding"/>
    <property type="evidence" value="ECO:0007669"/>
    <property type="project" value="InterPro"/>
</dbReference>
<dbReference type="Pfam" id="PF09299">
    <property type="entry name" value="Mu-transpos_C"/>
    <property type="match status" value="1"/>
</dbReference>
<name>Q0EWA9_9PROT</name>
<evidence type="ECO:0000313" key="5">
    <source>
        <dbReference type="Proteomes" id="UP000005297"/>
    </source>
</evidence>
<dbReference type="PROSITE" id="PS50994">
    <property type="entry name" value="INTEGRASE"/>
    <property type="match status" value="1"/>
</dbReference>
<dbReference type="InterPro" id="IPR012337">
    <property type="entry name" value="RNaseH-like_sf"/>
</dbReference>
<dbReference type="GO" id="GO:0015074">
    <property type="term" value="P:DNA integration"/>
    <property type="evidence" value="ECO:0007669"/>
    <property type="project" value="InterPro"/>
</dbReference>
<dbReference type="SUPFAM" id="SSF46955">
    <property type="entry name" value="Putative DNA-binding domain"/>
    <property type="match status" value="1"/>
</dbReference>
<dbReference type="Pfam" id="PF02316">
    <property type="entry name" value="HTH_Tnp_Mu_1"/>
    <property type="match status" value="1"/>
</dbReference>
<dbReference type="AlphaFoldDB" id="Q0EWA9"/>
<dbReference type="InterPro" id="IPR036388">
    <property type="entry name" value="WH-like_DNA-bd_sf"/>
</dbReference>
<dbReference type="InterPro" id="IPR001584">
    <property type="entry name" value="Integrase_cat-core"/>
</dbReference>
<accession>Q0EWA9</accession>
<dbReference type="HOGENOM" id="CLU_023172_0_0_0"/>
<dbReference type="SUPFAM" id="SSF50610">
    <property type="entry name" value="mu transposase, C-terminal domain"/>
    <property type="match status" value="1"/>
</dbReference>
<evidence type="ECO:0000313" key="4">
    <source>
        <dbReference type="EMBL" id="EAU53562.1"/>
    </source>
</evidence>